<sequence>MTPPVMIFCAGFGTRMGALTADRPKPLVEVAGRPLLDHALDLVTEAGLTRAVLNLHYKGQMIRNHLAGRAAPTLGFSDESGEILETGGGLQRALPLLEADPVMTLNPDTVWTGPNPLPRLIAAMEADPAAEAVLMVVPRARAAGHVAPGDFFVDDGLPRRRGDAPTAPFIYGGTQILRTGRLAAMPPGAFSLNRLWDSMIADGTLRAITHEGGWVDVGRPEGIALAEAELAR</sequence>
<name>A0A6B0TU46_9RHOB</name>
<dbReference type="SUPFAM" id="SSF53448">
    <property type="entry name" value="Nucleotide-diphospho-sugar transferases"/>
    <property type="match status" value="1"/>
</dbReference>
<dbReference type="Proteomes" id="UP000436016">
    <property type="component" value="Unassembled WGS sequence"/>
</dbReference>
<protein>
    <submittedName>
        <fullName evidence="5">NTP transferase domain-containing protein</fullName>
    </submittedName>
</protein>
<evidence type="ECO:0000313" key="5">
    <source>
        <dbReference type="EMBL" id="MXU64744.1"/>
    </source>
</evidence>
<dbReference type="PANTHER" id="PTHR43584">
    <property type="entry name" value="NUCLEOTIDYL TRANSFERASE"/>
    <property type="match status" value="1"/>
</dbReference>
<dbReference type="PANTHER" id="PTHR43584:SF8">
    <property type="entry name" value="N-ACETYLMURAMATE ALPHA-1-PHOSPHATE URIDYLYLTRANSFERASE"/>
    <property type="match status" value="1"/>
</dbReference>
<dbReference type="Gene3D" id="3.90.550.10">
    <property type="entry name" value="Spore Coat Polysaccharide Biosynthesis Protein SpsA, Chain A"/>
    <property type="match status" value="1"/>
</dbReference>
<dbReference type="AlphaFoldDB" id="A0A6B0TU46"/>
<dbReference type="GO" id="GO:0016779">
    <property type="term" value="F:nucleotidyltransferase activity"/>
    <property type="evidence" value="ECO:0007669"/>
    <property type="project" value="UniProtKB-KW"/>
</dbReference>
<dbReference type="InterPro" id="IPR025877">
    <property type="entry name" value="MobA-like_NTP_Trfase"/>
</dbReference>
<evidence type="ECO:0000256" key="2">
    <source>
        <dbReference type="ARBA" id="ARBA00022695"/>
    </source>
</evidence>
<reference evidence="5 6" key="1">
    <citation type="submission" date="2019-12" db="EMBL/GenBank/DDBJ databases">
        <title>Strain KN286 was isolated from seawater, which was collected from Caroline Seamount in the tropical western Pacific.</title>
        <authorList>
            <person name="Wang Q."/>
        </authorList>
    </citation>
    <scope>NUCLEOTIDE SEQUENCE [LARGE SCALE GENOMIC DNA]</scope>
    <source>
        <strain evidence="5 6">KN286</strain>
    </source>
</reference>
<keyword evidence="6" id="KW-1185">Reference proteome</keyword>
<organism evidence="5 6">
    <name type="scientific">Oceanomicrobium pacificus</name>
    <dbReference type="NCBI Taxonomy" id="2692916"/>
    <lineage>
        <taxon>Bacteria</taxon>
        <taxon>Pseudomonadati</taxon>
        <taxon>Pseudomonadota</taxon>
        <taxon>Alphaproteobacteria</taxon>
        <taxon>Rhodobacterales</taxon>
        <taxon>Paracoccaceae</taxon>
        <taxon>Oceanomicrobium</taxon>
    </lineage>
</organism>
<evidence type="ECO:0000259" key="4">
    <source>
        <dbReference type="Pfam" id="PF12804"/>
    </source>
</evidence>
<gene>
    <name evidence="5" type="ORF">GSH16_04750</name>
</gene>
<evidence type="ECO:0000256" key="3">
    <source>
        <dbReference type="ARBA" id="ARBA00022842"/>
    </source>
</evidence>
<dbReference type="RefSeq" id="WP_160852407.1">
    <property type="nucleotide sequence ID" value="NZ_WUWG01000001.1"/>
</dbReference>
<keyword evidence="3" id="KW-0460">Magnesium</keyword>
<dbReference type="EMBL" id="WUWG01000001">
    <property type="protein sequence ID" value="MXU64744.1"/>
    <property type="molecule type" value="Genomic_DNA"/>
</dbReference>
<dbReference type="CDD" id="cd06422">
    <property type="entry name" value="NTP_transferase_like_1"/>
    <property type="match status" value="1"/>
</dbReference>
<dbReference type="InterPro" id="IPR029044">
    <property type="entry name" value="Nucleotide-diphossugar_trans"/>
</dbReference>
<dbReference type="InterPro" id="IPR050065">
    <property type="entry name" value="GlmU-like"/>
</dbReference>
<evidence type="ECO:0000313" key="6">
    <source>
        <dbReference type="Proteomes" id="UP000436016"/>
    </source>
</evidence>
<accession>A0A6B0TU46</accession>
<keyword evidence="2" id="KW-0548">Nucleotidyltransferase</keyword>
<keyword evidence="1 5" id="KW-0808">Transferase</keyword>
<proteinExistence type="predicted"/>
<dbReference type="Pfam" id="PF12804">
    <property type="entry name" value="NTP_transf_3"/>
    <property type="match status" value="1"/>
</dbReference>
<feature type="domain" description="MobA-like NTP transferase" evidence="4">
    <location>
        <begin position="6"/>
        <end position="134"/>
    </location>
</feature>
<comment type="caution">
    <text evidence="5">The sequence shown here is derived from an EMBL/GenBank/DDBJ whole genome shotgun (WGS) entry which is preliminary data.</text>
</comment>
<evidence type="ECO:0000256" key="1">
    <source>
        <dbReference type="ARBA" id="ARBA00022679"/>
    </source>
</evidence>